<evidence type="ECO:0008006" key="4">
    <source>
        <dbReference type="Google" id="ProtNLM"/>
    </source>
</evidence>
<evidence type="ECO:0000256" key="1">
    <source>
        <dbReference type="SAM" id="SignalP"/>
    </source>
</evidence>
<sequence length="168" mass="17000">MARKTVFVTLAAAGTLLVGCGNSPAAPRACTLMAALNGITVDIDPPLADQVLSASIRACWATACRDETVPLSPATRSAPTTCTGNAPTDVCGAQALPTGGKHGFVNLAGMPDSPVEVTLTLRSADTEPLVHKQLTVDPVMANPNGPGCGGDAAQAGLIVTADKQVRQR</sequence>
<evidence type="ECO:0000313" key="3">
    <source>
        <dbReference type="Proteomes" id="UP000294257"/>
    </source>
</evidence>
<proteinExistence type="predicted"/>
<dbReference type="AlphaFoldDB" id="A0A4V2EU78"/>
<dbReference type="OrthoDB" id="3828886at2"/>
<dbReference type="PROSITE" id="PS51257">
    <property type="entry name" value="PROKAR_LIPOPROTEIN"/>
    <property type="match status" value="1"/>
</dbReference>
<gene>
    <name evidence="2" type="ORF">EV193_102604</name>
</gene>
<accession>A0A4V2EU78</accession>
<organism evidence="2 3">
    <name type="scientific">Herbihabitans rhizosphaerae</name>
    <dbReference type="NCBI Taxonomy" id="1872711"/>
    <lineage>
        <taxon>Bacteria</taxon>
        <taxon>Bacillati</taxon>
        <taxon>Actinomycetota</taxon>
        <taxon>Actinomycetes</taxon>
        <taxon>Pseudonocardiales</taxon>
        <taxon>Pseudonocardiaceae</taxon>
        <taxon>Herbihabitans</taxon>
    </lineage>
</organism>
<feature type="signal peptide" evidence="1">
    <location>
        <begin position="1"/>
        <end position="25"/>
    </location>
</feature>
<evidence type="ECO:0000313" key="2">
    <source>
        <dbReference type="EMBL" id="RZS43623.1"/>
    </source>
</evidence>
<dbReference type="Proteomes" id="UP000294257">
    <property type="component" value="Unassembled WGS sequence"/>
</dbReference>
<protein>
    <recommendedName>
        <fullName evidence="4">Secreted protein</fullName>
    </recommendedName>
</protein>
<feature type="chain" id="PRO_5020862713" description="Secreted protein" evidence="1">
    <location>
        <begin position="26"/>
        <end position="168"/>
    </location>
</feature>
<dbReference type="RefSeq" id="WP_130343435.1">
    <property type="nucleotide sequence ID" value="NZ_SGWQ01000002.1"/>
</dbReference>
<comment type="caution">
    <text evidence="2">The sequence shown here is derived from an EMBL/GenBank/DDBJ whole genome shotgun (WGS) entry which is preliminary data.</text>
</comment>
<name>A0A4V2EU78_9PSEU</name>
<keyword evidence="1" id="KW-0732">Signal</keyword>
<dbReference type="EMBL" id="SGWQ01000002">
    <property type="protein sequence ID" value="RZS43623.1"/>
    <property type="molecule type" value="Genomic_DNA"/>
</dbReference>
<keyword evidence="3" id="KW-1185">Reference proteome</keyword>
<reference evidence="2 3" key="1">
    <citation type="submission" date="2019-02" db="EMBL/GenBank/DDBJ databases">
        <title>Genomic Encyclopedia of Type Strains, Phase IV (KMG-IV): sequencing the most valuable type-strain genomes for metagenomic binning, comparative biology and taxonomic classification.</title>
        <authorList>
            <person name="Goeker M."/>
        </authorList>
    </citation>
    <scope>NUCLEOTIDE SEQUENCE [LARGE SCALE GENOMIC DNA]</scope>
    <source>
        <strain evidence="2 3">DSM 101727</strain>
    </source>
</reference>